<feature type="domain" description="Thioredoxin" evidence="1">
    <location>
        <begin position="26"/>
        <end position="163"/>
    </location>
</feature>
<gene>
    <name evidence="2" type="ORF">HHL17_26545</name>
</gene>
<proteinExistence type="predicted"/>
<comment type="caution">
    <text evidence="2">The sequence shown here is derived from an EMBL/GenBank/DDBJ whole genome shotgun (WGS) entry which is preliminary data.</text>
</comment>
<dbReference type="RefSeq" id="WP_169227863.1">
    <property type="nucleotide sequence ID" value="NZ_JABBGC010000003.1"/>
</dbReference>
<reference evidence="2 3" key="1">
    <citation type="submission" date="2020-04" db="EMBL/GenBank/DDBJ databases">
        <title>Chitinophaga sp. G-6-1-13 sp. nov., isolated from soil.</title>
        <authorList>
            <person name="Dahal R.H."/>
            <person name="Chaudhary D.K."/>
        </authorList>
    </citation>
    <scope>NUCLEOTIDE SEQUENCE [LARGE SCALE GENOMIC DNA]</scope>
    <source>
        <strain evidence="2 3">G-6-1-13</strain>
    </source>
</reference>
<dbReference type="InterPro" id="IPR013766">
    <property type="entry name" value="Thioredoxin_domain"/>
</dbReference>
<name>A0A848GQ94_9BACT</name>
<dbReference type="AlphaFoldDB" id="A0A848GQ94"/>
<keyword evidence="3" id="KW-1185">Reference proteome</keyword>
<accession>A0A848GQ94</accession>
<dbReference type="EMBL" id="JABBGC010000003">
    <property type="protein sequence ID" value="NML40785.1"/>
    <property type="molecule type" value="Genomic_DNA"/>
</dbReference>
<protein>
    <recommendedName>
        <fullName evidence="1">Thioredoxin domain-containing protein</fullName>
    </recommendedName>
</protein>
<dbReference type="Proteomes" id="UP000583266">
    <property type="component" value="Unassembled WGS sequence"/>
</dbReference>
<sequence length="163" mass="18535">MKRLGVVFLCVLSWVHCGQMTIQRDINEGRPMPSVNMLLLDSVSVLNTNSLSKSEPVILIFFDPYCQYCRSETESILSKIQKFGNTQICFLGVAPISDMNRFSIKYQLSKYPNIHIGIDTAGTYARYFAVEGVPHTSIFLKNRKAKKIFYARVDAEKLIDVID</sequence>
<evidence type="ECO:0000259" key="1">
    <source>
        <dbReference type="PROSITE" id="PS51352"/>
    </source>
</evidence>
<evidence type="ECO:0000313" key="3">
    <source>
        <dbReference type="Proteomes" id="UP000583266"/>
    </source>
</evidence>
<evidence type="ECO:0000313" key="2">
    <source>
        <dbReference type="EMBL" id="NML40785.1"/>
    </source>
</evidence>
<dbReference type="SUPFAM" id="SSF52833">
    <property type="entry name" value="Thioredoxin-like"/>
    <property type="match status" value="1"/>
</dbReference>
<dbReference type="PROSITE" id="PS51352">
    <property type="entry name" value="THIOREDOXIN_2"/>
    <property type="match status" value="1"/>
</dbReference>
<dbReference type="InterPro" id="IPR036249">
    <property type="entry name" value="Thioredoxin-like_sf"/>
</dbReference>
<organism evidence="2 3">
    <name type="scientific">Chitinophaga fulva</name>
    <dbReference type="NCBI Taxonomy" id="2728842"/>
    <lineage>
        <taxon>Bacteria</taxon>
        <taxon>Pseudomonadati</taxon>
        <taxon>Bacteroidota</taxon>
        <taxon>Chitinophagia</taxon>
        <taxon>Chitinophagales</taxon>
        <taxon>Chitinophagaceae</taxon>
        <taxon>Chitinophaga</taxon>
    </lineage>
</organism>
<dbReference type="Gene3D" id="3.40.30.10">
    <property type="entry name" value="Glutaredoxin"/>
    <property type="match status" value="1"/>
</dbReference>